<evidence type="ECO:0000256" key="2">
    <source>
        <dbReference type="SAM" id="SignalP"/>
    </source>
</evidence>
<dbReference type="Pfam" id="PF19573">
    <property type="entry name" value="DUF6089"/>
    <property type="match status" value="1"/>
</dbReference>
<protein>
    <submittedName>
        <fullName evidence="4">DUF6089 family protein</fullName>
    </submittedName>
</protein>
<evidence type="ECO:0000313" key="5">
    <source>
        <dbReference type="Proteomes" id="UP001200145"/>
    </source>
</evidence>
<organism evidence="4 5">
    <name type="scientific">Flavihumibacter fluminis</name>
    <dbReference type="NCBI Taxonomy" id="2909236"/>
    <lineage>
        <taxon>Bacteria</taxon>
        <taxon>Pseudomonadati</taxon>
        <taxon>Bacteroidota</taxon>
        <taxon>Chitinophagia</taxon>
        <taxon>Chitinophagales</taxon>
        <taxon>Chitinophagaceae</taxon>
        <taxon>Flavihumibacter</taxon>
    </lineage>
</organism>
<dbReference type="Gene3D" id="2.40.160.20">
    <property type="match status" value="1"/>
</dbReference>
<dbReference type="InterPro" id="IPR011250">
    <property type="entry name" value="OMP/PagP_B-barrel"/>
</dbReference>
<evidence type="ECO:0000313" key="4">
    <source>
        <dbReference type="EMBL" id="MCF1714100.1"/>
    </source>
</evidence>
<keyword evidence="5" id="KW-1185">Reference proteome</keyword>
<dbReference type="InterPro" id="IPR045743">
    <property type="entry name" value="DUF6089"/>
</dbReference>
<feature type="chain" id="PRO_5047410045" evidence="2">
    <location>
        <begin position="28"/>
        <end position="322"/>
    </location>
</feature>
<feature type="domain" description="DUF6089" evidence="3">
    <location>
        <begin position="16"/>
        <end position="237"/>
    </location>
</feature>
<gene>
    <name evidence="4" type="ORF">L0U88_05625</name>
</gene>
<reference evidence="4 5" key="1">
    <citation type="submission" date="2022-01" db="EMBL/GenBank/DDBJ databases">
        <title>Flavihumibacter sp. nov., isolated from sediment of a river.</title>
        <authorList>
            <person name="Liu H."/>
        </authorList>
    </citation>
    <scope>NUCLEOTIDE SEQUENCE [LARGE SCALE GENOMIC DNA]</scope>
    <source>
        <strain evidence="4 5">RY-1</strain>
    </source>
</reference>
<dbReference type="EMBL" id="JAKEVY010000001">
    <property type="protein sequence ID" value="MCF1714100.1"/>
    <property type="molecule type" value="Genomic_DNA"/>
</dbReference>
<keyword evidence="2" id="KW-0732">Signal</keyword>
<evidence type="ECO:0000256" key="1">
    <source>
        <dbReference type="SAM" id="MobiDB-lite"/>
    </source>
</evidence>
<dbReference type="RefSeq" id="WP_234864627.1">
    <property type="nucleotide sequence ID" value="NZ_JAKEVY010000001.1"/>
</dbReference>
<dbReference type="SUPFAM" id="SSF56925">
    <property type="entry name" value="OMPA-like"/>
    <property type="match status" value="1"/>
</dbReference>
<feature type="region of interest" description="Disordered" evidence="1">
    <location>
        <begin position="264"/>
        <end position="286"/>
    </location>
</feature>
<proteinExistence type="predicted"/>
<name>A0ABS9BFM5_9BACT</name>
<comment type="caution">
    <text evidence="4">The sequence shown here is derived from an EMBL/GenBank/DDBJ whole genome shotgun (WGS) entry which is preliminary data.</text>
</comment>
<evidence type="ECO:0000259" key="3">
    <source>
        <dbReference type="Pfam" id="PF19573"/>
    </source>
</evidence>
<accession>A0ABS9BFM5</accession>
<dbReference type="Proteomes" id="UP001200145">
    <property type="component" value="Unassembled WGS sequence"/>
</dbReference>
<sequence length="322" mass="35911">MKQHLPLFLRKCALSLVALVTTQASFAQLGIFNEFEAGITIGPSNFLGDLGGNSGKGTTFLKDNNFSQTRFFVGAHITAYQSPLLGLRLAANYGTIAGDDAAIKGQGGWEEARRFRNTDFRSRVLEGMLVAEVYPTVLFEWDPEDLYRKFRPYGVIGVGVFNYNPQGTDPLTGEYVNLKPLSTEGQGFAEHPDRKPYKLTQLNIPMGLGVKYFLSDKTSLSLEVLHRKTFTDYIDDVSTNYIDPDLFDQYFGVGTQKAQLARRMANKTDQTNGASAGYGPGDKRGTPTQNDAYYSFNFKLSFKLARATNSDRQMRCPTLLRY</sequence>
<feature type="signal peptide" evidence="2">
    <location>
        <begin position="1"/>
        <end position="27"/>
    </location>
</feature>